<dbReference type="InterPro" id="IPR014710">
    <property type="entry name" value="RmlC-like_jellyroll"/>
</dbReference>
<dbReference type="InterPro" id="IPR011051">
    <property type="entry name" value="RmlC_Cupin_sf"/>
</dbReference>
<reference evidence="3" key="1">
    <citation type="submission" date="2016-10" db="EMBL/GenBank/DDBJ databases">
        <authorList>
            <person name="Varghese N."/>
            <person name="Submissions S."/>
        </authorList>
    </citation>
    <scope>NUCLEOTIDE SEQUENCE [LARGE SCALE GENOMIC DNA]</scope>
    <source>
        <strain evidence="3">CGMCC 4.578</strain>
    </source>
</reference>
<dbReference type="SUPFAM" id="SSF51182">
    <property type="entry name" value="RmlC-like cupins"/>
    <property type="match status" value="1"/>
</dbReference>
<dbReference type="RefSeq" id="WP_211335713.1">
    <property type="nucleotide sequence ID" value="NZ_FOFT01000019.1"/>
</dbReference>
<dbReference type="EMBL" id="FOFT01000019">
    <property type="protein sequence ID" value="SES50204.1"/>
    <property type="molecule type" value="Genomic_DNA"/>
</dbReference>
<dbReference type="Proteomes" id="UP000199028">
    <property type="component" value="Unassembled WGS sequence"/>
</dbReference>
<evidence type="ECO:0000313" key="3">
    <source>
        <dbReference type="Proteomes" id="UP000199028"/>
    </source>
</evidence>
<evidence type="ECO:0000259" key="1">
    <source>
        <dbReference type="Pfam" id="PF12973"/>
    </source>
</evidence>
<sequence length="128" mass="14492">MREEHEFFPTGELEWHPADPGITERVLSRDPDTSTLTRIARWEPGLETEGVIRHDYHEEVYLLEGDLTDLTLGRTFHAGDFASRRPGMPHGPYRTDAGCVMLEIRTAPWKLTARAASSRTPTTCSTKL</sequence>
<dbReference type="AlphaFoldDB" id="A0A1H9XVT0"/>
<feature type="domain" description="ChrR-like cupin" evidence="1">
    <location>
        <begin position="8"/>
        <end position="102"/>
    </location>
</feature>
<dbReference type="InterPro" id="IPR025979">
    <property type="entry name" value="ChrR-like_cupin_dom"/>
</dbReference>
<name>A0A1H9XVT0_9PSEU</name>
<dbReference type="Gene3D" id="2.60.120.10">
    <property type="entry name" value="Jelly Rolls"/>
    <property type="match status" value="1"/>
</dbReference>
<accession>A0A1H9XVT0</accession>
<dbReference type="Pfam" id="PF12973">
    <property type="entry name" value="Cupin_7"/>
    <property type="match status" value="1"/>
</dbReference>
<gene>
    <name evidence="2" type="ORF">SAMN05216195_11961</name>
</gene>
<organism evidence="2 3">
    <name type="scientific">Lentzea flaviverrucosa</name>
    <dbReference type="NCBI Taxonomy" id="200379"/>
    <lineage>
        <taxon>Bacteria</taxon>
        <taxon>Bacillati</taxon>
        <taxon>Actinomycetota</taxon>
        <taxon>Actinomycetes</taxon>
        <taxon>Pseudonocardiales</taxon>
        <taxon>Pseudonocardiaceae</taxon>
        <taxon>Lentzea</taxon>
    </lineage>
</organism>
<proteinExistence type="predicted"/>
<evidence type="ECO:0000313" key="2">
    <source>
        <dbReference type="EMBL" id="SES50204.1"/>
    </source>
</evidence>
<keyword evidence="3" id="KW-1185">Reference proteome</keyword>
<protein>
    <submittedName>
        <fullName evidence="2">ChrR Cupin-like domain-containing protein</fullName>
    </submittedName>
</protein>